<dbReference type="SFLD" id="SFLDS00003">
    <property type="entry name" value="Haloacid_Dehalogenase"/>
    <property type="match status" value="1"/>
</dbReference>
<name>A0A853GC59_9GAMM</name>
<keyword evidence="9" id="KW-0460">Magnesium</keyword>
<evidence type="ECO:0000256" key="9">
    <source>
        <dbReference type="ARBA" id="ARBA00022842"/>
    </source>
</evidence>
<evidence type="ECO:0000256" key="2">
    <source>
        <dbReference type="ARBA" id="ARBA00005135"/>
    </source>
</evidence>
<dbReference type="InterPro" id="IPR036412">
    <property type="entry name" value="HAD-like_sf"/>
</dbReference>
<comment type="catalytic activity">
    <reaction evidence="13">
        <text>O-phospho-D-serine + H2O = D-serine + phosphate</text>
        <dbReference type="Rhea" id="RHEA:24873"/>
        <dbReference type="ChEBI" id="CHEBI:15377"/>
        <dbReference type="ChEBI" id="CHEBI:35247"/>
        <dbReference type="ChEBI" id="CHEBI:43474"/>
        <dbReference type="ChEBI" id="CHEBI:58680"/>
        <dbReference type="EC" id="3.1.3.3"/>
    </reaction>
</comment>
<proteinExistence type="inferred from homology"/>
<evidence type="ECO:0000256" key="3">
    <source>
        <dbReference type="ARBA" id="ARBA00009184"/>
    </source>
</evidence>
<organism evidence="15 16">
    <name type="scientific">Candidatus Vesicomyosocius endoextente</name>
    <dbReference type="NCBI Taxonomy" id="2738853"/>
    <lineage>
        <taxon>Bacteria</taxon>
        <taxon>Pseudomonadati</taxon>
        <taxon>Pseudomonadota</taxon>
        <taxon>Gammaproteobacteria</taxon>
        <taxon>Candidatus Pseudothioglobaceae</taxon>
        <taxon>Candidatus Vesicomyidisocius</taxon>
    </lineage>
</organism>
<comment type="cofactor">
    <cofactor evidence="1">
        <name>Mg(2+)</name>
        <dbReference type="ChEBI" id="CHEBI:18420"/>
    </cofactor>
</comment>
<dbReference type="SFLD" id="SFLDG01136">
    <property type="entry name" value="C1.6:_Phosphoserine_Phosphatas"/>
    <property type="match status" value="1"/>
</dbReference>
<protein>
    <recommendedName>
        <fullName evidence="5">Phosphoserine phosphatase</fullName>
        <ecNumber evidence="4">3.1.3.3</ecNumber>
    </recommendedName>
    <alternativeName>
        <fullName evidence="11">O-phosphoserine phosphohydrolase</fullName>
    </alternativeName>
</protein>
<feature type="active site" description="Proton donor" evidence="14">
    <location>
        <position position="69"/>
    </location>
</feature>
<dbReference type="EC" id="3.1.3.3" evidence="4"/>
<evidence type="ECO:0000313" key="16">
    <source>
        <dbReference type="Proteomes" id="UP000525329"/>
    </source>
</evidence>
<dbReference type="InterPro" id="IPR023214">
    <property type="entry name" value="HAD_sf"/>
</dbReference>
<dbReference type="NCBIfam" id="TIGR01488">
    <property type="entry name" value="HAD-SF-IB"/>
    <property type="match status" value="1"/>
</dbReference>
<dbReference type="EMBL" id="JACCHU010000001">
    <property type="protein sequence ID" value="NYT52430.1"/>
    <property type="molecule type" value="Genomic_DNA"/>
</dbReference>
<evidence type="ECO:0000256" key="14">
    <source>
        <dbReference type="PIRSR" id="PIRSR604469-1"/>
    </source>
</evidence>
<evidence type="ECO:0000256" key="1">
    <source>
        <dbReference type="ARBA" id="ARBA00001946"/>
    </source>
</evidence>
<dbReference type="GO" id="GO:0006564">
    <property type="term" value="P:L-serine biosynthetic process"/>
    <property type="evidence" value="ECO:0007669"/>
    <property type="project" value="UniProtKB-KW"/>
</dbReference>
<sequence>MIMTIIIQHSLDENIAKKISSKFQVFNTHIRHKIVSANLDDLRQQYQIDFNYLPKLDLSSIKLFVSDMDSTLINIECIDEIADFANIKREVGIITELTMQGKLDFASSLFKRVSLLKGLSVDVLDKVYTQRLSVSLGGRSLISFFKTKFIKTAIVSGGFTYFTNRLVKDLAIDYACANVLSIENNQLTGVTEGLIINAQAKSDFVKSLCDKQGWSYSQVIVVGDGVNDLDMMNIAGLSVAYHAKPSIIKHVDIIINFGGLDKMIDLFNQ</sequence>
<dbReference type="GO" id="GO:0005737">
    <property type="term" value="C:cytoplasm"/>
    <property type="evidence" value="ECO:0007669"/>
    <property type="project" value="TreeGrafter"/>
</dbReference>
<dbReference type="NCBIfam" id="TIGR00338">
    <property type="entry name" value="serB"/>
    <property type="match status" value="1"/>
</dbReference>
<comment type="catalytic activity">
    <reaction evidence="12">
        <text>O-phospho-L-serine + H2O = L-serine + phosphate</text>
        <dbReference type="Rhea" id="RHEA:21208"/>
        <dbReference type="ChEBI" id="CHEBI:15377"/>
        <dbReference type="ChEBI" id="CHEBI:33384"/>
        <dbReference type="ChEBI" id="CHEBI:43474"/>
        <dbReference type="ChEBI" id="CHEBI:57524"/>
        <dbReference type="EC" id="3.1.3.3"/>
    </reaction>
</comment>
<comment type="pathway">
    <text evidence="2">Amino-acid biosynthesis; L-serine biosynthesis; L-serine from 3-phospho-D-glycerate: step 3/3.</text>
</comment>
<evidence type="ECO:0000256" key="12">
    <source>
        <dbReference type="ARBA" id="ARBA00048138"/>
    </source>
</evidence>
<comment type="caution">
    <text evidence="15">The sequence shown here is derived from an EMBL/GenBank/DDBJ whole genome shotgun (WGS) entry which is preliminary data.</text>
</comment>
<keyword evidence="7" id="KW-0479">Metal-binding</keyword>
<dbReference type="SFLD" id="SFLDF00029">
    <property type="entry name" value="phosphoserine_phosphatase"/>
    <property type="match status" value="1"/>
</dbReference>
<evidence type="ECO:0000256" key="7">
    <source>
        <dbReference type="ARBA" id="ARBA00022723"/>
    </source>
</evidence>
<dbReference type="SUPFAM" id="SSF56784">
    <property type="entry name" value="HAD-like"/>
    <property type="match status" value="1"/>
</dbReference>
<evidence type="ECO:0000256" key="6">
    <source>
        <dbReference type="ARBA" id="ARBA00022605"/>
    </source>
</evidence>
<evidence type="ECO:0000256" key="5">
    <source>
        <dbReference type="ARBA" id="ARBA00015196"/>
    </source>
</evidence>
<accession>A0A853GC59</accession>
<dbReference type="InterPro" id="IPR004469">
    <property type="entry name" value="PSP"/>
</dbReference>
<evidence type="ECO:0000256" key="10">
    <source>
        <dbReference type="ARBA" id="ARBA00023299"/>
    </source>
</evidence>
<evidence type="ECO:0000313" key="15">
    <source>
        <dbReference type="EMBL" id="NYT52430.1"/>
    </source>
</evidence>
<keyword evidence="10" id="KW-0718">Serine biosynthesis</keyword>
<dbReference type="AlphaFoldDB" id="A0A853GC59"/>
<dbReference type="GO" id="GO:0000287">
    <property type="term" value="F:magnesium ion binding"/>
    <property type="evidence" value="ECO:0007669"/>
    <property type="project" value="TreeGrafter"/>
</dbReference>
<dbReference type="Gene3D" id="3.40.50.1000">
    <property type="entry name" value="HAD superfamily/HAD-like"/>
    <property type="match status" value="1"/>
</dbReference>
<dbReference type="UniPathway" id="UPA00135">
    <property type="reaction ID" value="UER00198"/>
</dbReference>
<dbReference type="SFLD" id="SFLDG01137">
    <property type="entry name" value="C1.6.1:_Phosphoserine_Phosphat"/>
    <property type="match status" value="1"/>
</dbReference>
<feature type="active site" description="Nucleophile" evidence="14">
    <location>
        <position position="67"/>
    </location>
</feature>
<evidence type="ECO:0000256" key="13">
    <source>
        <dbReference type="ARBA" id="ARBA00048523"/>
    </source>
</evidence>
<dbReference type="PANTHER" id="PTHR43344">
    <property type="entry name" value="PHOSPHOSERINE PHOSPHATASE"/>
    <property type="match status" value="1"/>
</dbReference>
<evidence type="ECO:0000256" key="4">
    <source>
        <dbReference type="ARBA" id="ARBA00012640"/>
    </source>
</evidence>
<gene>
    <name evidence="15" type="primary">serB</name>
    <name evidence="15" type="ORF">H0A74_02500</name>
</gene>
<evidence type="ECO:0000256" key="8">
    <source>
        <dbReference type="ARBA" id="ARBA00022801"/>
    </source>
</evidence>
<dbReference type="PANTHER" id="PTHR43344:SF2">
    <property type="entry name" value="PHOSPHOSERINE PHOSPHATASE"/>
    <property type="match status" value="1"/>
</dbReference>
<dbReference type="GO" id="GO:0036424">
    <property type="term" value="F:L-phosphoserine phosphatase activity"/>
    <property type="evidence" value="ECO:0007669"/>
    <property type="project" value="InterPro"/>
</dbReference>
<dbReference type="InterPro" id="IPR050582">
    <property type="entry name" value="HAD-like_SerB"/>
</dbReference>
<dbReference type="Proteomes" id="UP000525329">
    <property type="component" value="Unassembled WGS sequence"/>
</dbReference>
<dbReference type="Pfam" id="PF00702">
    <property type="entry name" value="Hydrolase"/>
    <property type="match status" value="1"/>
</dbReference>
<comment type="similarity">
    <text evidence="3">Belongs to the HAD-like hydrolase superfamily. SerB family.</text>
</comment>
<keyword evidence="6" id="KW-0028">Amino-acid biosynthesis</keyword>
<keyword evidence="8 15" id="KW-0378">Hydrolase</keyword>
<evidence type="ECO:0000256" key="11">
    <source>
        <dbReference type="ARBA" id="ARBA00031693"/>
    </source>
</evidence>
<reference evidence="15 16" key="1">
    <citation type="submission" date="2020-05" db="EMBL/GenBank/DDBJ databases">
        <title>Horizontal transmission and recombination maintain forever young bacterial symbiont genomes.</title>
        <authorList>
            <person name="Russell S.L."/>
            <person name="Pepper-Tunick E."/>
            <person name="Svedberg J."/>
            <person name="Byrne A."/>
            <person name="Ruelas Castillo J."/>
            <person name="Vollmers C."/>
            <person name="Beinart R.A."/>
            <person name="Corbett-Detig R."/>
        </authorList>
    </citation>
    <scope>NUCLEOTIDE SEQUENCE [LARGE SCALE GENOMIC DNA]</scope>
    <source>
        <strain evidence="15">Monterey_2004</strain>
    </source>
</reference>